<feature type="compositionally biased region" description="Low complexity" evidence="9">
    <location>
        <begin position="927"/>
        <end position="944"/>
    </location>
</feature>
<dbReference type="InterPro" id="IPR027417">
    <property type="entry name" value="P-loop_NTPase"/>
</dbReference>
<dbReference type="InterPro" id="IPR003593">
    <property type="entry name" value="AAA+_ATPase"/>
</dbReference>
<evidence type="ECO:0000256" key="1">
    <source>
        <dbReference type="ARBA" id="ARBA00004141"/>
    </source>
</evidence>
<evidence type="ECO:0000259" key="12">
    <source>
        <dbReference type="PROSITE" id="PS50929"/>
    </source>
</evidence>
<proteinExistence type="inferred from homology"/>
<dbReference type="InterPro" id="IPR036640">
    <property type="entry name" value="ABC1_TM_sf"/>
</dbReference>
<feature type="region of interest" description="Disordered" evidence="9">
    <location>
        <begin position="55"/>
        <end position="88"/>
    </location>
</feature>
<evidence type="ECO:0000313" key="13">
    <source>
        <dbReference type="EMBL" id="GJN92701.1"/>
    </source>
</evidence>
<dbReference type="Proteomes" id="UP001342314">
    <property type="component" value="Unassembled WGS sequence"/>
</dbReference>
<comment type="similarity">
    <text evidence="8">Belongs to the ABC transporter superfamily. ABCB family. Heavy Metal importer (TC 3.A.1.210) subfamily.</text>
</comment>
<dbReference type="Gene3D" id="3.40.50.300">
    <property type="entry name" value="P-loop containing nucleotide triphosphate hydrolases"/>
    <property type="match status" value="1"/>
</dbReference>
<dbReference type="GO" id="GO:0140359">
    <property type="term" value="F:ABC-type transporter activity"/>
    <property type="evidence" value="ECO:0007669"/>
    <property type="project" value="InterPro"/>
</dbReference>
<protein>
    <submittedName>
        <fullName evidence="13">Uncharacterized protein</fullName>
    </submittedName>
</protein>
<feature type="domain" description="ABC transporter" evidence="11">
    <location>
        <begin position="643"/>
        <end position="890"/>
    </location>
</feature>
<evidence type="ECO:0000259" key="11">
    <source>
        <dbReference type="PROSITE" id="PS50893"/>
    </source>
</evidence>
<dbReference type="FunFam" id="3.40.50.300:FF:000287">
    <property type="entry name" value="Multidrug ABC transporter ATP-binding protein"/>
    <property type="match status" value="1"/>
</dbReference>
<keyword evidence="2" id="KW-0813">Transport</keyword>
<dbReference type="Pfam" id="PF00664">
    <property type="entry name" value="ABC_membrane"/>
    <property type="match status" value="1"/>
</dbReference>
<keyword evidence="6 10" id="KW-1133">Transmembrane helix</keyword>
<feature type="transmembrane region" description="Helical" evidence="10">
    <location>
        <begin position="213"/>
        <end position="235"/>
    </location>
</feature>
<dbReference type="InterPro" id="IPR039421">
    <property type="entry name" value="Type_1_exporter"/>
</dbReference>
<evidence type="ECO:0000256" key="9">
    <source>
        <dbReference type="SAM" id="MobiDB-lite"/>
    </source>
</evidence>
<evidence type="ECO:0000256" key="5">
    <source>
        <dbReference type="ARBA" id="ARBA00022840"/>
    </source>
</evidence>
<dbReference type="InterPro" id="IPR011527">
    <property type="entry name" value="ABC1_TM_dom"/>
</dbReference>
<dbReference type="Gene3D" id="1.20.1560.10">
    <property type="entry name" value="ABC transporter type 1, transmembrane domain"/>
    <property type="match status" value="1"/>
</dbReference>
<evidence type="ECO:0000256" key="10">
    <source>
        <dbReference type="SAM" id="Phobius"/>
    </source>
</evidence>
<dbReference type="GO" id="GO:0016887">
    <property type="term" value="F:ATP hydrolysis activity"/>
    <property type="evidence" value="ECO:0007669"/>
    <property type="project" value="InterPro"/>
</dbReference>
<dbReference type="SUPFAM" id="SSF90123">
    <property type="entry name" value="ABC transporter transmembrane region"/>
    <property type="match status" value="1"/>
</dbReference>
<dbReference type="PANTHER" id="PTHR24221">
    <property type="entry name" value="ATP-BINDING CASSETTE SUB-FAMILY B"/>
    <property type="match status" value="1"/>
</dbReference>
<feature type="transmembrane region" description="Helical" evidence="10">
    <location>
        <begin position="181"/>
        <end position="201"/>
    </location>
</feature>
<keyword evidence="4" id="KW-0547">Nucleotide-binding</keyword>
<comment type="subcellular location">
    <subcellularLocation>
        <location evidence="1">Membrane</location>
        <topology evidence="1">Multi-pass membrane protein</topology>
    </subcellularLocation>
</comment>
<gene>
    <name evidence="13" type="ORF">Rhopal_005736-T1</name>
</gene>
<feature type="transmembrane region" description="Helical" evidence="10">
    <location>
        <begin position="461"/>
        <end position="482"/>
    </location>
</feature>
<feature type="compositionally biased region" description="Basic and acidic residues" evidence="9">
    <location>
        <begin position="62"/>
        <end position="71"/>
    </location>
</feature>
<feature type="transmembrane region" description="Helical" evidence="10">
    <location>
        <begin position="99"/>
        <end position="120"/>
    </location>
</feature>
<keyword evidence="3 10" id="KW-0812">Transmembrane</keyword>
<dbReference type="GO" id="GO:0005524">
    <property type="term" value="F:ATP binding"/>
    <property type="evidence" value="ECO:0007669"/>
    <property type="project" value="UniProtKB-KW"/>
</dbReference>
<dbReference type="AlphaFoldDB" id="A0AAV5GJA2"/>
<dbReference type="EMBL" id="BQKY01000012">
    <property type="protein sequence ID" value="GJN92701.1"/>
    <property type="molecule type" value="Genomic_DNA"/>
</dbReference>
<dbReference type="InterPro" id="IPR003439">
    <property type="entry name" value="ABC_transporter-like_ATP-bd"/>
</dbReference>
<reference evidence="13 14" key="1">
    <citation type="submission" date="2021-12" db="EMBL/GenBank/DDBJ databases">
        <title>High titer production of polyol ester of fatty acids by Rhodotorula paludigena BS15 towards product separation-free biomass refinery.</title>
        <authorList>
            <person name="Mano J."/>
            <person name="Ono H."/>
            <person name="Tanaka T."/>
            <person name="Naito K."/>
            <person name="Sushida H."/>
            <person name="Ike M."/>
            <person name="Tokuyasu K."/>
            <person name="Kitaoka M."/>
        </authorList>
    </citation>
    <scope>NUCLEOTIDE SEQUENCE [LARGE SCALE GENOMIC DNA]</scope>
    <source>
        <strain evidence="13 14">BS15</strain>
    </source>
</reference>
<organism evidence="13 14">
    <name type="scientific">Rhodotorula paludigena</name>
    <dbReference type="NCBI Taxonomy" id="86838"/>
    <lineage>
        <taxon>Eukaryota</taxon>
        <taxon>Fungi</taxon>
        <taxon>Dikarya</taxon>
        <taxon>Basidiomycota</taxon>
        <taxon>Pucciniomycotina</taxon>
        <taxon>Microbotryomycetes</taxon>
        <taxon>Sporidiobolales</taxon>
        <taxon>Sporidiobolaceae</taxon>
        <taxon>Rhodotorula</taxon>
    </lineage>
</organism>
<dbReference type="PROSITE" id="PS50893">
    <property type="entry name" value="ABC_TRANSPORTER_2"/>
    <property type="match status" value="1"/>
</dbReference>
<name>A0AAV5GJA2_9BASI</name>
<feature type="compositionally biased region" description="Low complexity" evidence="9">
    <location>
        <begin position="911"/>
        <end position="920"/>
    </location>
</feature>
<feature type="transmembrane region" description="Helical" evidence="10">
    <location>
        <begin position="140"/>
        <end position="160"/>
    </location>
</feature>
<dbReference type="SMART" id="SM00382">
    <property type="entry name" value="AAA"/>
    <property type="match status" value="1"/>
</dbReference>
<dbReference type="GO" id="GO:0016020">
    <property type="term" value="C:membrane"/>
    <property type="evidence" value="ECO:0007669"/>
    <property type="project" value="UniProtKB-SubCell"/>
</dbReference>
<keyword evidence="14" id="KW-1185">Reference proteome</keyword>
<feature type="transmembrane region" description="Helical" evidence="10">
    <location>
        <begin position="549"/>
        <end position="571"/>
    </location>
</feature>
<evidence type="ECO:0000256" key="2">
    <source>
        <dbReference type="ARBA" id="ARBA00022448"/>
    </source>
</evidence>
<dbReference type="PROSITE" id="PS50929">
    <property type="entry name" value="ABC_TM1F"/>
    <property type="match status" value="1"/>
</dbReference>
<sequence length="1014" mass="110186">MAHTCSPDLATLYATLGQLRLALPLVLLGLVAARWAAEALLGMMDRIQSAGWQVEDDVYGPPERDEAAERRKRDRGGDEEDEDDVTPVVTKSKTVRRGLVLGTTGLVAFSYFGDGVAQVVATLITLRYTPDDPLYENLEWYSPGGLAAFALLGLGLFYEARRSDKSGAVGESPWPTTHPRVISFVALCLEAATLGVYGRILATDSSIDPKADALPFIHLALLSSRVLLIVALLAFQFRPFYRATFFPASGVPPSERTSLLGSSTSASNGYSAIPTAASTPSVLRGTRIPSNRPPDPKSLSVLTLFHRVKLLFPYLWPSRSIVLQVIALVCFGLMLLKRYLNVARPIFFGRIISDLSAGRPPYVSVGLYCLVAFLSDSNSMLYQYLWLPIEQYSEREMALLAFDTLLNLSQVPSPVATGELLRILSRSEAINDFFELLIFSFIPILIDLPVAFVVLWVKYGLAVVAVVTVVSVIYVATSITLAESRTKLYRQLRDESQYMHQLKTDTLFGFEVVKYFTAESFEARRLRDAMWRYQRGYFRVYSAWNSLSLLQNGISNFGILVVSFMLAHRVVTGEMDVGLFATFISYYGQLLSPLNQISSLYRRVMSNAVDTEQLIELLNETREIQDKTDPVELEIDPLEGAEIEFDDLRFSYDGKVDVLKGVSLRVPRGKSVALVGPSGGGKSTITRLLYRFYDVSGGAIRINGHDVRDLSQRSLRAAIGLVPQDSVLFNSSVRFNIAYGGLSRLNAEGKAEEGKDLAMDEIVEAAKSAAMHDRVMSFPDQYETLVGERGMRLSGGEKQRIAIARTILKNPPILVLDEATSALDTHNERLIQTRLRELSQGRTSLIIAHRLSTIVDADLICVLKDGQIVEQGSHNELLQIEGGVYAELWQKQIEGQDSTLPSAAPSGTQTPVPQAAAPAAAAPPTPADAVAEAPVPSGEVSAASAATADTIAARTGADEQAVPTPGPTAPVPGEKVPTAANTGSTSNAEAAATGAPAKNGKGGRGKKRGGGKRK</sequence>
<dbReference type="PROSITE" id="PS00211">
    <property type="entry name" value="ABC_TRANSPORTER_1"/>
    <property type="match status" value="1"/>
</dbReference>
<accession>A0AAV5GJA2</accession>
<evidence type="ECO:0000256" key="8">
    <source>
        <dbReference type="ARBA" id="ARBA00024363"/>
    </source>
</evidence>
<feature type="compositionally biased region" description="Polar residues" evidence="9">
    <location>
        <begin position="898"/>
        <end position="910"/>
    </location>
</feature>
<feature type="region of interest" description="Disordered" evidence="9">
    <location>
        <begin position="898"/>
        <end position="944"/>
    </location>
</feature>
<dbReference type="InterPro" id="IPR017871">
    <property type="entry name" value="ABC_transporter-like_CS"/>
</dbReference>
<feature type="transmembrane region" description="Helical" evidence="10">
    <location>
        <begin position="19"/>
        <end position="37"/>
    </location>
</feature>
<dbReference type="Pfam" id="PF00005">
    <property type="entry name" value="ABC_tran"/>
    <property type="match status" value="1"/>
</dbReference>
<evidence type="ECO:0000313" key="14">
    <source>
        <dbReference type="Proteomes" id="UP001342314"/>
    </source>
</evidence>
<comment type="caution">
    <text evidence="13">The sequence shown here is derived from an EMBL/GenBank/DDBJ whole genome shotgun (WGS) entry which is preliminary data.</text>
</comment>
<evidence type="ECO:0000256" key="3">
    <source>
        <dbReference type="ARBA" id="ARBA00022692"/>
    </source>
</evidence>
<evidence type="ECO:0000256" key="4">
    <source>
        <dbReference type="ARBA" id="ARBA00022741"/>
    </source>
</evidence>
<dbReference type="SUPFAM" id="SSF52540">
    <property type="entry name" value="P-loop containing nucleoside triphosphate hydrolases"/>
    <property type="match status" value="1"/>
</dbReference>
<feature type="compositionally biased region" description="Polar residues" evidence="9">
    <location>
        <begin position="979"/>
        <end position="988"/>
    </location>
</feature>
<feature type="transmembrane region" description="Helical" evidence="10">
    <location>
        <begin position="433"/>
        <end position="455"/>
    </location>
</feature>
<dbReference type="PANTHER" id="PTHR24221:SF648">
    <property type="entry name" value="ABC-TYPE TRANSPORTER ATR1"/>
    <property type="match status" value="1"/>
</dbReference>
<feature type="region of interest" description="Disordered" evidence="9">
    <location>
        <begin position="956"/>
        <end position="1014"/>
    </location>
</feature>
<feature type="domain" description="ABC transmembrane type-1" evidence="12">
    <location>
        <begin position="328"/>
        <end position="606"/>
    </location>
</feature>
<feature type="compositionally biased region" description="Basic residues" evidence="9">
    <location>
        <begin position="1001"/>
        <end position="1014"/>
    </location>
</feature>
<evidence type="ECO:0000256" key="7">
    <source>
        <dbReference type="ARBA" id="ARBA00023136"/>
    </source>
</evidence>
<keyword evidence="5" id="KW-0067">ATP-binding</keyword>
<keyword evidence="7 10" id="KW-0472">Membrane</keyword>
<evidence type="ECO:0000256" key="6">
    <source>
        <dbReference type="ARBA" id="ARBA00022989"/>
    </source>
</evidence>